<feature type="transmembrane region" description="Helical" evidence="7">
    <location>
        <begin position="196"/>
        <end position="228"/>
    </location>
</feature>
<feature type="transmembrane region" description="Helical" evidence="7">
    <location>
        <begin position="114"/>
        <end position="133"/>
    </location>
</feature>
<feature type="domain" description="Citrate transporter-like" evidence="8">
    <location>
        <begin position="14"/>
        <end position="297"/>
    </location>
</feature>
<dbReference type="AlphaFoldDB" id="A0A0C9NVX8"/>
<dbReference type="Proteomes" id="UP000032552">
    <property type="component" value="Unassembled WGS sequence"/>
</dbReference>
<feature type="transmembrane region" description="Helical" evidence="7">
    <location>
        <begin position="346"/>
        <end position="366"/>
    </location>
</feature>
<evidence type="ECO:0000256" key="1">
    <source>
        <dbReference type="ARBA" id="ARBA00004651"/>
    </source>
</evidence>
<evidence type="ECO:0000256" key="5">
    <source>
        <dbReference type="ARBA" id="ARBA00022989"/>
    </source>
</evidence>
<proteinExistence type="predicted"/>
<feature type="transmembrane region" description="Helical" evidence="7">
    <location>
        <begin position="12"/>
        <end position="28"/>
    </location>
</feature>
<organism evidence="9 10">
    <name type="scientific">Lacticaseibacillus paracasei NRIC 0644</name>
    <dbReference type="NCBI Taxonomy" id="1435038"/>
    <lineage>
        <taxon>Bacteria</taxon>
        <taxon>Bacillati</taxon>
        <taxon>Bacillota</taxon>
        <taxon>Bacilli</taxon>
        <taxon>Lactobacillales</taxon>
        <taxon>Lactobacillaceae</taxon>
        <taxon>Lacticaseibacillus</taxon>
    </lineage>
</organism>
<evidence type="ECO:0000313" key="9">
    <source>
        <dbReference type="EMBL" id="GAN36115.1"/>
    </source>
</evidence>
<dbReference type="EMBL" id="BAYM01000046">
    <property type="protein sequence ID" value="GAN36115.1"/>
    <property type="molecule type" value="Genomic_DNA"/>
</dbReference>
<keyword evidence="3" id="KW-1003">Cell membrane</keyword>
<feature type="transmembrane region" description="Helical" evidence="7">
    <location>
        <begin position="302"/>
        <end position="326"/>
    </location>
</feature>
<feature type="transmembrane region" description="Helical" evidence="7">
    <location>
        <begin position="275"/>
        <end position="296"/>
    </location>
</feature>
<dbReference type="Pfam" id="PF03600">
    <property type="entry name" value="CitMHS"/>
    <property type="match status" value="1"/>
</dbReference>
<keyword evidence="4 7" id="KW-0812">Transmembrane</keyword>
<keyword evidence="5 7" id="KW-1133">Transmembrane helix</keyword>
<evidence type="ECO:0000256" key="4">
    <source>
        <dbReference type="ARBA" id="ARBA00022692"/>
    </source>
</evidence>
<feature type="transmembrane region" description="Helical" evidence="7">
    <location>
        <begin position="79"/>
        <end position="102"/>
    </location>
</feature>
<keyword evidence="6 7" id="KW-0472">Membrane</keyword>
<evidence type="ECO:0000256" key="6">
    <source>
        <dbReference type="ARBA" id="ARBA00023136"/>
    </source>
</evidence>
<evidence type="ECO:0000256" key="7">
    <source>
        <dbReference type="SAM" id="Phobius"/>
    </source>
</evidence>
<comment type="subcellular location">
    <subcellularLocation>
        <location evidence="1">Cell membrane</location>
        <topology evidence="1">Multi-pass membrane protein</topology>
    </subcellularLocation>
</comment>
<reference evidence="10" key="1">
    <citation type="submission" date="2014-05" db="EMBL/GenBank/DDBJ databases">
        <title>Whole genome sequencing of Lactobacillus casei NRIC0644.</title>
        <authorList>
            <person name="Atarashi H."/>
            <person name="Yoshida Y."/>
            <person name="Fujimura S."/>
            <person name="Tanaka N."/>
            <person name="Shiwa Y."/>
            <person name="Yoshikawa H."/>
            <person name="Okada S."/>
            <person name="Nakagawa J."/>
        </authorList>
    </citation>
    <scope>NUCLEOTIDE SEQUENCE [LARGE SCALE GENOMIC DNA]</scope>
    <source>
        <strain evidence="10">NRIC0644</strain>
    </source>
</reference>
<name>A0A0C9NVX8_LACPA</name>
<gene>
    <name evidence="9" type="ORF">LC0644_0704</name>
</gene>
<evidence type="ECO:0000259" key="8">
    <source>
        <dbReference type="Pfam" id="PF03600"/>
    </source>
</evidence>
<keyword evidence="2" id="KW-0813">Transport</keyword>
<protein>
    <submittedName>
        <fullName evidence="9">Di-and tricarboxylate transporter</fullName>
    </submittedName>
</protein>
<accession>A0A0C9NVX8</accession>
<dbReference type="PANTHER" id="PTHR43302">
    <property type="entry name" value="TRANSPORTER ARSB-RELATED"/>
    <property type="match status" value="1"/>
</dbReference>
<dbReference type="InterPro" id="IPR004680">
    <property type="entry name" value="Cit_transptr-like_dom"/>
</dbReference>
<dbReference type="GO" id="GO:0055085">
    <property type="term" value="P:transmembrane transport"/>
    <property type="evidence" value="ECO:0007669"/>
    <property type="project" value="InterPro"/>
</dbReference>
<feature type="transmembrane region" description="Helical" evidence="7">
    <location>
        <begin position="153"/>
        <end position="176"/>
    </location>
</feature>
<evidence type="ECO:0000256" key="2">
    <source>
        <dbReference type="ARBA" id="ARBA00022448"/>
    </source>
</evidence>
<evidence type="ECO:0000313" key="10">
    <source>
        <dbReference type="Proteomes" id="UP000032552"/>
    </source>
</evidence>
<feature type="transmembrane region" description="Helical" evidence="7">
    <location>
        <begin position="240"/>
        <end position="263"/>
    </location>
</feature>
<dbReference type="PANTHER" id="PTHR43302:SF5">
    <property type="entry name" value="TRANSPORTER ARSB-RELATED"/>
    <property type="match status" value="1"/>
</dbReference>
<dbReference type="RefSeq" id="WP_045627018.1">
    <property type="nucleotide sequence ID" value="NZ_BAYM01000046.1"/>
</dbReference>
<evidence type="ECO:0000256" key="3">
    <source>
        <dbReference type="ARBA" id="ARBA00022475"/>
    </source>
</evidence>
<comment type="caution">
    <text evidence="9">The sequence shown here is derived from an EMBL/GenBank/DDBJ whole genome shotgun (WGS) entry which is preliminary data.</text>
</comment>
<sequence length="368" mass="40621">MGLVFRRTISDKIFITALICAGLSFLIGTPRFTDINWNTIGTLLSLMIGVQLLRTMHILDALSNWLLVKSQHTRQMTQFFILLAFGGSMILTNDIAILTLVPTFMTVNRHQKGAIAYPLTLIVMAANLGSSFTPIGNPQNLFLVTSYHVNILMFFKLSTPLMIASLILLVTLSLWVPRKSLTVVPAKSTTIHVRQIGIATALIAFIMLGIFNLIPISLVIIVTIVVGLTIDSQVFQHVDYALLLTFVCFFLFVSAISHNFYITHWLNQLIQTPQSVYVASLMTSQVISNVPAAILLANFTKYLPALFLGVNIGGLGSIVASLANLLAIKQLLLFSKQQSLGHFLKVFTLLNLIGLLILGIFGWLYLLM</sequence>
<dbReference type="GO" id="GO:0005886">
    <property type="term" value="C:plasma membrane"/>
    <property type="evidence" value="ECO:0007669"/>
    <property type="project" value="UniProtKB-SubCell"/>
</dbReference>